<proteinExistence type="predicted"/>
<reference evidence="1" key="3">
    <citation type="submission" date="2025-09" db="UniProtKB">
        <authorList>
            <consortium name="Ensembl"/>
        </authorList>
    </citation>
    <scope>IDENTIFICATION</scope>
</reference>
<organism evidence="1 2">
    <name type="scientific">Sphaeramia orbicularis</name>
    <name type="common">orbiculate cardinalfish</name>
    <dbReference type="NCBI Taxonomy" id="375764"/>
    <lineage>
        <taxon>Eukaryota</taxon>
        <taxon>Metazoa</taxon>
        <taxon>Chordata</taxon>
        <taxon>Craniata</taxon>
        <taxon>Vertebrata</taxon>
        <taxon>Euteleostomi</taxon>
        <taxon>Actinopterygii</taxon>
        <taxon>Neopterygii</taxon>
        <taxon>Teleostei</taxon>
        <taxon>Neoteleostei</taxon>
        <taxon>Acanthomorphata</taxon>
        <taxon>Gobiaria</taxon>
        <taxon>Kurtiformes</taxon>
        <taxon>Apogonoidei</taxon>
        <taxon>Apogonidae</taxon>
        <taxon>Apogoninae</taxon>
        <taxon>Sphaeramia</taxon>
    </lineage>
</organism>
<keyword evidence="2" id="KW-1185">Reference proteome</keyword>
<name>A0A673BX27_9TELE</name>
<sequence length="223" mass="26000">MCFSGIQEDPDFTLSKAVEDVSQQILLSDTCVFQKYILGRYTLFCLELSFTPPQTTLSGIEEKCKSAVVALRAQMRERLILEDDMENLEQHRQVLFARCTSITMEITDVQSCIREEVEKVSKAQAGYNTYRKKMEGHRAAVFHVANQTKAHKELEEKRVMVMMLTQEKEELKRDLENPNGNSVQMEKVEELTEFYISKQLRKESESHIQFKREIEVCRDAWIC</sequence>
<evidence type="ECO:0000313" key="1">
    <source>
        <dbReference type="Ensembl" id="ENSSORP00005047476.1"/>
    </source>
</evidence>
<dbReference type="Proteomes" id="UP000472271">
    <property type="component" value="Chromosome 2"/>
</dbReference>
<reference evidence="1" key="1">
    <citation type="submission" date="2019-06" db="EMBL/GenBank/DDBJ databases">
        <authorList>
            <consortium name="Wellcome Sanger Institute Data Sharing"/>
        </authorList>
    </citation>
    <scope>NUCLEOTIDE SEQUENCE [LARGE SCALE GENOMIC DNA]</scope>
</reference>
<dbReference type="AlphaFoldDB" id="A0A673BX27"/>
<reference evidence="1" key="2">
    <citation type="submission" date="2025-08" db="UniProtKB">
        <authorList>
            <consortium name="Ensembl"/>
        </authorList>
    </citation>
    <scope>IDENTIFICATION</scope>
</reference>
<accession>A0A673BX27</accession>
<evidence type="ECO:0008006" key="3">
    <source>
        <dbReference type="Google" id="ProtNLM"/>
    </source>
</evidence>
<protein>
    <recommendedName>
        <fullName evidence="3">Coiled-coil domain containing 122</fullName>
    </recommendedName>
</protein>
<dbReference type="InParanoid" id="A0A673BX27"/>
<dbReference type="Ensembl" id="ENSSORT00005048654.1">
    <property type="protein sequence ID" value="ENSSORP00005047476.1"/>
    <property type="gene ID" value="ENSSORG00005021704.1"/>
</dbReference>
<evidence type="ECO:0000313" key="2">
    <source>
        <dbReference type="Proteomes" id="UP000472271"/>
    </source>
</evidence>